<keyword evidence="1" id="KW-0812">Transmembrane</keyword>
<proteinExistence type="predicted"/>
<dbReference type="Proteomes" id="UP000199546">
    <property type="component" value="Unassembled WGS sequence"/>
</dbReference>
<evidence type="ECO:0008006" key="4">
    <source>
        <dbReference type="Google" id="ProtNLM"/>
    </source>
</evidence>
<keyword evidence="1" id="KW-1133">Transmembrane helix</keyword>
<protein>
    <recommendedName>
        <fullName evidence="4">ABC-2 family transporter protein</fullName>
    </recommendedName>
</protein>
<feature type="transmembrane region" description="Helical" evidence="1">
    <location>
        <begin position="43"/>
        <end position="64"/>
    </location>
</feature>
<dbReference type="STRING" id="1296565.SAMN05660657_05336"/>
<name>A0A1I7D5M5_9ACTN</name>
<evidence type="ECO:0000313" key="3">
    <source>
        <dbReference type="Proteomes" id="UP000199546"/>
    </source>
</evidence>
<dbReference type="RefSeq" id="WP_093584480.1">
    <property type="nucleotide sequence ID" value="NZ_FPBA01000034.1"/>
</dbReference>
<keyword evidence="3" id="KW-1185">Reference proteome</keyword>
<dbReference type="OrthoDB" id="3297477at2"/>
<sequence>MTTITDRSQATPTAAAATGIRVTQRRVFAAEAIKFRSLRSTGWLLVASVLSIVAAGLFPALGVLLGGLDPAGGEGSRTDPTGGALTGVSFTQLLIAALGVLVVTSEYTTGLIRASFAAVPRRLPVLWAKAAIAAAVAFVATLAAALTAFLAVKVVLAAADVTISLTTPGVARAVVGASLLLAVTAVLGVAFGALLRSAVGAVAALFGLLFVTPLLGMLSPQISPYLPGNAGAAVVQTGATAGSLPPWAGLGVFSLYAVAALTAAAVALTRRDA</sequence>
<feature type="transmembrane region" description="Helical" evidence="1">
    <location>
        <begin position="247"/>
        <end position="268"/>
    </location>
</feature>
<feature type="transmembrane region" description="Helical" evidence="1">
    <location>
        <begin position="198"/>
        <end position="218"/>
    </location>
</feature>
<reference evidence="3" key="1">
    <citation type="submission" date="2016-10" db="EMBL/GenBank/DDBJ databases">
        <authorList>
            <person name="Varghese N."/>
            <person name="Submissions S."/>
        </authorList>
    </citation>
    <scope>NUCLEOTIDE SEQUENCE [LARGE SCALE GENOMIC DNA]</scope>
    <source>
        <strain evidence="3">DSM 46136</strain>
    </source>
</reference>
<accession>A0A1I7D5M5</accession>
<feature type="transmembrane region" description="Helical" evidence="1">
    <location>
        <begin position="125"/>
        <end position="150"/>
    </location>
</feature>
<evidence type="ECO:0000313" key="2">
    <source>
        <dbReference type="EMBL" id="SFU06927.1"/>
    </source>
</evidence>
<gene>
    <name evidence="2" type="ORF">SAMN05660657_05336</name>
</gene>
<dbReference type="AlphaFoldDB" id="A0A1I7D5M5"/>
<dbReference type="EMBL" id="FPBA01000034">
    <property type="protein sequence ID" value="SFU06927.1"/>
    <property type="molecule type" value="Genomic_DNA"/>
</dbReference>
<feature type="transmembrane region" description="Helical" evidence="1">
    <location>
        <begin position="84"/>
        <end position="104"/>
    </location>
</feature>
<feature type="transmembrane region" description="Helical" evidence="1">
    <location>
        <begin position="170"/>
        <end position="191"/>
    </location>
</feature>
<evidence type="ECO:0000256" key="1">
    <source>
        <dbReference type="SAM" id="Phobius"/>
    </source>
</evidence>
<keyword evidence="1" id="KW-0472">Membrane</keyword>
<organism evidence="2 3">
    <name type="scientific">Geodermatophilus amargosae</name>
    <dbReference type="NCBI Taxonomy" id="1296565"/>
    <lineage>
        <taxon>Bacteria</taxon>
        <taxon>Bacillati</taxon>
        <taxon>Actinomycetota</taxon>
        <taxon>Actinomycetes</taxon>
        <taxon>Geodermatophilales</taxon>
        <taxon>Geodermatophilaceae</taxon>
        <taxon>Geodermatophilus</taxon>
    </lineage>
</organism>